<organism evidence="1 2">
    <name type="scientific">Melia azedarach</name>
    <name type="common">Chinaberry tree</name>
    <dbReference type="NCBI Taxonomy" id="155640"/>
    <lineage>
        <taxon>Eukaryota</taxon>
        <taxon>Viridiplantae</taxon>
        <taxon>Streptophyta</taxon>
        <taxon>Embryophyta</taxon>
        <taxon>Tracheophyta</taxon>
        <taxon>Spermatophyta</taxon>
        <taxon>Magnoliopsida</taxon>
        <taxon>eudicotyledons</taxon>
        <taxon>Gunneridae</taxon>
        <taxon>Pentapetalae</taxon>
        <taxon>rosids</taxon>
        <taxon>malvids</taxon>
        <taxon>Sapindales</taxon>
        <taxon>Meliaceae</taxon>
        <taxon>Melia</taxon>
    </lineage>
</organism>
<protein>
    <submittedName>
        <fullName evidence="1">DNA-3-methyladenine glycosylase</fullName>
    </submittedName>
</protein>
<reference evidence="1 2" key="1">
    <citation type="journal article" date="2023" name="Science">
        <title>Complex scaffold remodeling in plant triterpene biosynthesis.</title>
        <authorList>
            <person name="De La Pena R."/>
            <person name="Hodgson H."/>
            <person name="Liu J.C."/>
            <person name="Stephenson M.J."/>
            <person name="Martin A.C."/>
            <person name="Owen C."/>
            <person name="Harkess A."/>
            <person name="Leebens-Mack J."/>
            <person name="Jimenez L.E."/>
            <person name="Osbourn A."/>
            <person name="Sattely E.S."/>
        </authorList>
    </citation>
    <scope>NUCLEOTIDE SEQUENCE [LARGE SCALE GENOMIC DNA]</scope>
    <source>
        <strain evidence="2">cv. JPN11</strain>
        <tissue evidence="1">Leaf</tissue>
    </source>
</reference>
<evidence type="ECO:0000313" key="1">
    <source>
        <dbReference type="EMBL" id="KAJ4701916.1"/>
    </source>
</evidence>
<name>A0ACC1WRT5_MELAZ</name>
<comment type="caution">
    <text evidence="1">The sequence shown here is derived from an EMBL/GenBank/DDBJ whole genome shotgun (WGS) entry which is preliminary data.</text>
</comment>
<sequence>MLRPLLAPLLHAKTSSALVISAHITLTSPKFLYNFLFISLILLKIPCTSTYIHNLLFPKFECGCLQLNSNQLAFLGVPVFITSMATKVQALAKPVSEQRAILGPTGNRVRASEDPKRKTEVAKKPQRPIKPASRIPEPVIRNNGSVDSSCSSDSSSSTASPAKKIESSRRTVTVKRKNVKNMKIVPDNSSEIPEASRIISEPIKRCDWITPNSDPLYISFHDEEWGVPVYDNRKLFELLVFSQALAELSWPAILNKRDIFRKLFDNFEISSIAQFTEKRLLSLKVNGSLLLSEPKLRAIVENAKQMLKVQQQFGSFSNYCWSFVNHAPVRNGFRYARQVPVKTPKAELISKDLMQRGFRCVGPTVVYSFMQVSGMVNDHLLRCFRYQECNANPKNDLKPKVEETNELTQALENTCLSHD</sequence>
<evidence type="ECO:0000313" key="2">
    <source>
        <dbReference type="Proteomes" id="UP001164539"/>
    </source>
</evidence>
<accession>A0ACC1WRT5</accession>
<proteinExistence type="predicted"/>
<dbReference type="EMBL" id="CM051407">
    <property type="protein sequence ID" value="KAJ4701916.1"/>
    <property type="molecule type" value="Genomic_DNA"/>
</dbReference>
<dbReference type="Proteomes" id="UP001164539">
    <property type="component" value="Chromosome 14"/>
</dbReference>
<keyword evidence="2" id="KW-1185">Reference proteome</keyword>
<gene>
    <name evidence="1" type="ORF">OWV82_025084</name>
</gene>